<name>A0A9X4AS55_9BACT</name>
<reference evidence="1 2" key="1">
    <citation type="submission" date="2021-04" db="EMBL/GenBank/DDBJ databases">
        <title>Genome analysis of Polyangium sp.</title>
        <authorList>
            <person name="Li Y."/>
            <person name="Wang J."/>
        </authorList>
    </citation>
    <scope>NUCLEOTIDE SEQUENCE [LARGE SCALE GENOMIC DNA]</scope>
    <source>
        <strain evidence="1 2">SDU14</strain>
    </source>
</reference>
<evidence type="ECO:0000313" key="2">
    <source>
        <dbReference type="Proteomes" id="UP001151081"/>
    </source>
</evidence>
<protein>
    <submittedName>
        <fullName evidence="1">Uncharacterized protein</fullName>
    </submittedName>
</protein>
<gene>
    <name evidence="1" type="ORF">KEG57_09755</name>
</gene>
<proteinExistence type="predicted"/>
<dbReference type="AlphaFoldDB" id="A0A9X4AS55"/>
<sequence>MYASARLEAQGYRADREATSTLTYPADNESWFSTAGVRAGYELRLTTSIYMRAYLDVLKTISQPSLHGGGAPLWQVSPLVGSVGLHLFYTLGHDHGRKPLFD</sequence>
<organism evidence="1 2">
    <name type="scientific">Polyangium jinanense</name>
    <dbReference type="NCBI Taxonomy" id="2829994"/>
    <lineage>
        <taxon>Bacteria</taxon>
        <taxon>Pseudomonadati</taxon>
        <taxon>Myxococcota</taxon>
        <taxon>Polyangia</taxon>
        <taxon>Polyangiales</taxon>
        <taxon>Polyangiaceae</taxon>
        <taxon>Polyangium</taxon>
    </lineage>
</organism>
<dbReference type="Proteomes" id="UP001151081">
    <property type="component" value="Unassembled WGS sequence"/>
</dbReference>
<evidence type="ECO:0000313" key="1">
    <source>
        <dbReference type="EMBL" id="MDC3980780.1"/>
    </source>
</evidence>
<keyword evidence="2" id="KW-1185">Reference proteome</keyword>
<dbReference type="EMBL" id="JAGTJJ010000003">
    <property type="protein sequence ID" value="MDC3980780.1"/>
    <property type="molecule type" value="Genomic_DNA"/>
</dbReference>
<dbReference type="RefSeq" id="WP_272419396.1">
    <property type="nucleotide sequence ID" value="NZ_JAGTJJ010000003.1"/>
</dbReference>
<accession>A0A9X4AS55</accession>
<comment type="caution">
    <text evidence="1">The sequence shown here is derived from an EMBL/GenBank/DDBJ whole genome shotgun (WGS) entry which is preliminary data.</text>
</comment>